<dbReference type="AlphaFoldDB" id="A0A9P8WKD1"/>
<name>A0A9P8WKD1_9HYPO</name>
<sequence length="93" mass="10753">MSYSPMPFILRAYFACSCCRRWPTLHRLLLLRLWNTSVSCSVPARRYRFEADVPQQLFGVRIINSCGISRLYHQQAPLSASIWNLGETGTSWV</sequence>
<evidence type="ECO:0000313" key="3">
    <source>
        <dbReference type="Proteomes" id="UP000777438"/>
    </source>
</evidence>
<comment type="caution">
    <text evidence="2">The sequence shown here is derived from an EMBL/GenBank/DDBJ whole genome shotgun (WGS) entry which is preliminary data.</text>
</comment>
<feature type="signal peptide" evidence="1">
    <location>
        <begin position="1"/>
        <end position="40"/>
    </location>
</feature>
<keyword evidence="1" id="KW-0732">Signal</keyword>
<reference evidence="2 3" key="1">
    <citation type="journal article" date="2021" name="Nat. Commun.">
        <title>Genetic determinants of endophytism in the Arabidopsis root mycobiome.</title>
        <authorList>
            <person name="Mesny F."/>
            <person name="Miyauchi S."/>
            <person name="Thiergart T."/>
            <person name="Pickel B."/>
            <person name="Atanasova L."/>
            <person name="Karlsson M."/>
            <person name="Huettel B."/>
            <person name="Barry K.W."/>
            <person name="Haridas S."/>
            <person name="Chen C."/>
            <person name="Bauer D."/>
            <person name="Andreopoulos W."/>
            <person name="Pangilinan J."/>
            <person name="LaButti K."/>
            <person name="Riley R."/>
            <person name="Lipzen A."/>
            <person name="Clum A."/>
            <person name="Drula E."/>
            <person name="Henrissat B."/>
            <person name="Kohler A."/>
            <person name="Grigoriev I.V."/>
            <person name="Martin F.M."/>
            <person name="Hacquard S."/>
        </authorList>
    </citation>
    <scope>NUCLEOTIDE SEQUENCE [LARGE SCALE GENOMIC DNA]</scope>
    <source>
        <strain evidence="2 3">MPI-CAGE-CH-0241</strain>
    </source>
</reference>
<protein>
    <recommendedName>
        <fullName evidence="4">Secreted protein</fullName>
    </recommendedName>
</protein>
<evidence type="ECO:0000256" key="1">
    <source>
        <dbReference type="SAM" id="SignalP"/>
    </source>
</evidence>
<evidence type="ECO:0008006" key="4">
    <source>
        <dbReference type="Google" id="ProtNLM"/>
    </source>
</evidence>
<dbReference type="Proteomes" id="UP000777438">
    <property type="component" value="Unassembled WGS sequence"/>
</dbReference>
<organism evidence="2 3">
    <name type="scientific">Thelonectria olida</name>
    <dbReference type="NCBI Taxonomy" id="1576542"/>
    <lineage>
        <taxon>Eukaryota</taxon>
        <taxon>Fungi</taxon>
        <taxon>Dikarya</taxon>
        <taxon>Ascomycota</taxon>
        <taxon>Pezizomycotina</taxon>
        <taxon>Sordariomycetes</taxon>
        <taxon>Hypocreomycetidae</taxon>
        <taxon>Hypocreales</taxon>
        <taxon>Nectriaceae</taxon>
        <taxon>Thelonectria</taxon>
    </lineage>
</organism>
<dbReference type="EMBL" id="JAGPYM010000001">
    <property type="protein sequence ID" value="KAH6900051.1"/>
    <property type="molecule type" value="Genomic_DNA"/>
</dbReference>
<accession>A0A9P8WKD1</accession>
<evidence type="ECO:0000313" key="2">
    <source>
        <dbReference type="EMBL" id="KAH6900051.1"/>
    </source>
</evidence>
<gene>
    <name evidence="2" type="ORF">B0T10DRAFT_469508</name>
</gene>
<proteinExistence type="predicted"/>
<feature type="chain" id="PRO_5040138975" description="Secreted protein" evidence="1">
    <location>
        <begin position="41"/>
        <end position="93"/>
    </location>
</feature>
<keyword evidence="3" id="KW-1185">Reference proteome</keyword>